<gene>
    <name evidence="2" type="ORF">B0A48_15009</name>
</gene>
<evidence type="ECO:0000313" key="2">
    <source>
        <dbReference type="EMBL" id="OQN99160.1"/>
    </source>
</evidence>
<sequence>MPHSTAETIVNGDSPTSKTLNHFTSYPTVASGIDAVKAHPYGKKSIELVDQAYNRFGKPVEPYFETPYQYAKPYVAKADELGDKALQRVDGTFPLVKEQPETIWETGKSWAFWPLSYAQEAWNDEYTKTNRAKNNSGGLFVLIPALISFQLRVVSDVFQTAASYIKPKYEEAKANSGELGQRAKDTAANARSYAENTVDEATKRAKHYAGIAQEKGEQYGNAAQSKGEEYANAAQSKGEELKSEAESKKEQAKDSAKKSK</sequence>
<dbReference type="EMBL" id="NAJO01000041">
    <property type="protein sequence ID" value="OQN99160.1"/>
    <property type="molecule type" value="Genomic_DNA"/>
</dbReference>
<feature type="region of interest" description="Disordered" evidence="1">
    <location>
        <begin position="174"/>
        <end position="199"/>
    </location>
</feature>
<dbReference type="InParanoid" id="A0A1V8SJN7"/>
<dbReference type="AlphaFoldDB" id="A0A1V8SJN7"/>
<comment type="caution">
    <text evidence="2">The sequence shown here is derived from an EMBL/GenBank/DDBJ whole genome shotgun (WGS) entry which is preliminary data.</text>
</comment>
<feature type="region of interest" description="Disordered" evidence="1">
    <location>
        <begin position="211"/>
        <end position="260"/>
    </location>
</feature>
<accession>A0A1V8SJN7</accession>
<protein>
    <submittedName>
        <fullName evidence="2">Uncharacterized protein</fullName>
    </submittedName>
</protein>
<feature type="compositionally biased region" description="Basic and acidic residues" evidence="1">
    <location>
        <begin position="237"/>
        <end position="260"/>
    </location>
</feature>
<reference evidence="3" key="1">
    <citation type="submission" date="2017-03" db="EMBL/GenBank/DDBJ databases">
        <title>Genomes of endolithic fungi from Antarctica.</title>
        <authorList>
            <person name="Coleine C."/>
            <person name="Masonjones S."/>
            <person name="Stajich J.E."/>
        </authorList>
    </citation>
    <scope>NUCLEOTIDE SEQUENCE [LARGE SCALE GENOMIC DNA]</scope>
    <source>
        <strain evidence="3">CCFEE 5527</strain>
    </source>
</reference>
<dbReference type="OrthoDB" id="376826at2759"/>
<dbReference type="Proteomes" id="UP000192596">
    <property type="component" value="Unassembled WGS sequence"/>
</dbReference>
<name>A0A1V8SJN7_9PEZI</name>
<organism evidence="2 3">
    <name type="scientific">Cryoendolithus antarcticus</name>
    <dbReference type="NCBI Taxonomy" id="1507870"/>
    <lineage>
        <taxon>Eukaryota</taxon>
        <taxon>Fungi</taxon>
        <taxon>Dikarya</taxon>
        <taxon>Ascomycota</taxon>
        <taxon>Pezizomycotina</taxon>
        <taxon>Dothideomycetes</taxon>
        <taxon>Dothideomycetidae</taxon>
        <taxon>Cladosporiales</taxon>
        <taxon>Cladosporiaceae</taxon>
        <taxon>Cryoendolithus</taxon>
    </lineage>
</organism>
<evidence type="ECO:0000256" key="1">
    <source>
        <dbReference type="SAM" id="MobiDB-lite"/>
    </source>
</evidence>
<keyword evidence="3" id="KW-1185">Reference proteome</keyword>
<dbReference type="STRING" id="1507870.A0A1V8SJN7"/>
<evidence type="ECO:0000313" key="3">
    <source>
        <dbReference type="Proteomes" id="UP000192596"/>
    </source>
</evidence>
<dbReference type="Pfam" id="PF17316">
    <property type="entry name" value="Perilipin_2"/>
    <property type="match status" value="1"/>
</dbReference>
<proteinExistence type="predicted"/>